<keyword evidence="7" id="KW-0464">Manganese</keyword>
<accession>A0A0D8FYH7</accession>
<evidence type="ECO:0000313" key="9">
    <source>
        <dbReference type="EMBL" id="KJE78094.1"/>
    </source>
</evidence>
<dbReference type="AlphaFoldDB" id="A0A0D8FYH7"/>
<evidence type="ECO:0000256" key="3">
    <source>
        <dbReference type="ARBA" id="ARBA00022741"/>
    </source>
</evidence>
<keyword evidence="1 9" id="KW-0436">Ligase</keyword>
<dbReference type="GeneID" id="78371445"/>
<dbReference type="InterPro" id="IPR008225">
    <property type="entry name" value="F420-0_g-glutamyl_ligase"/>
</dbReference>
<evidence type="ECO:0000256" key="2">
    <source>
        <dbReference type="ARBA" id="ARBA00022723"/>
    </source>
</evidence>
<comment type="caution">
    <text evidence="9">The sequence shown here is derived from an EMBL/GenBank/DDBJ whole genome shotgun (WGS) entry which is preliminary data.</text>
</comment>
<dbReference type="GO" id="GO:0046872">
    <property type="term" value="F:metal ion binding"/>
    <property type="evidence" value="ECO:0007669"/>
    <property type="project" value="UniProtKB-KW"/>
</dbReference>
<keyword evidence="5" id="KW-0630">Potassium</keyword>
<keyword evidence="6" id="KW-0342">GTP-binding</keyword>
<dbReference type="PANTHER" id="PTHR47917:SF1">
    <property type="entry name" value="COENZYME F420:L-GLUTAMATE LIGASE"/>
    <property type="match status" value="1"/>
</dbReference>
<keyword evidence="3" id="KW-0547">Nucleotide-binding</keyword>
<dbReference type="GO" id="GO:0005525">
    <property type="term" value="F:GTP binding"/>
    <property type="evidence" value="ECO:0007669"/>
    <property type="project" value="UniProtKB-KW"/>
</dbReference>
<evidence type="ECO:0000256" key="7">
    <source>
        <dbReference type="ARBA" id="ARBA00023211"/>
    </source>
</evidence>
<dbReference type="PANTHER" id="PTHR47917">
    <property type="match status" value="1"/>
</dbReference>
<dbReference type="PATRIC" id="fig|1121877.4.peg.92"/>
<dbReference type="SUPFAM" id="SSF144010">
    <property type="entry name" value="CofE-like"/>
    <property type="match status" value="1"/>
</dbReference>
<evidence type="ECO:0000256" key="5">
    <source>
        <dbReference type="ARBA" id="ARBA00022958"/>
    </source>
</evidence>
<proteinExistence type="predicted"/>
<evidence type="ECO:0000256" key="4">
    <source>
        <dbReference type="ARBA" id="ARBA00022842"/>
    </source>
</evidence>
<evidence type="ECO:0000256" key="1">
    <source>
        <dbReference type="ARBA" id="ARBA00022598"/>
    </source>
</evidence>
<dbReference type="Proteomes" id="UP000032336">
    <property type="component" value="Unassembled WGS sequence"/>
</dbReference>
<dbReference type="Gene3D" id="3.90.1660.10">
    <property type="entry name" value="CofE-like domain"/>
    <property type="match status" value="1"/>
</dbReference>
<dbReference type="OrthoDB" id="9788295at2"/>
<name>A0A0D8FYH7_9ACTN</name>
<dbReference type="InterPro" id="IPR002847">
    <property type="entry name" value="F420-0_gamma-glut_ligase-dom"/>
</dbReference>
<keyword evidence="4" id="KW-0460">Magnesium</keyword>
<gene>
    <name evidence="9" type="primary">fbiB</name>
    <name evidence="9" type="ORF">FEAC_00860</name>
</gene>
<dbReference type="EC" id="6.3.2.31" evidence="9"/>
<dbReference type="RefSeq" id="WP_052574641.1">
    <property type="nucleotide sequence ID" value="NZ_JQKF01000001.1"/>
</dbReference>
<dbReference type="EC" id="6.3.2.34" evidence="9"/>
<keyword evidence="2" id="KW-0479">Metal-binding</keyword>
<evidence type="ECO:0000259" key="8">
    <source>
        <dbReference type="Pfam" id="PF01996"/>
    </source>
</evidence>
<keyword evidence="10" id="KW-1185">Reference proteome</keyword>
<sequence>MNRAGLQLFTSQIEEDVDVGTDLADLILHHFDLNDGDIMVVTQKVVSKAEGQVLEVVDDDQESFDALVRSESRRILRRRGTLAITETHHGFICANAGIDRSNTDAGTVTLLPKDPDRSARRLLHQLQYRSGVRLAVLITDTFGRTWRSGVTDVAIGVAGLTPIADLRGTRDHNGVPLQATEVCIADEIAAAADLIKRKDGRTPFVLVRGVDTAHFGLGSIGTDVVRGYGFDLFR</sequence>
<dbReference type="GO" id="GO:0052618">
    <property type="term" value="F:coenzyme F420-0:L-glutamate ligase activity"/>
    <property type="evidence" value="ECO:0007669"/>
    <property type="project" value="UniProtKB-EC"/>
</dbReference>
<protein>
    <submittedName>
        <fullName evidence="9">Coenzyme F420:L-glutamate ligase</fullName>
        <ecNumber evidence="9">6.3.2.31</ecNumber>
        <ecNumber evidence="9">6.3.2.34</ecNumber>
    </submittedName>
</protein>
<dbReference type="eggNOG" id="COG1478">
    <property type="taxonomic scope" value="Bacteria"/>
</dbReference>
<dbReference type="NCBIfam" id="TIGR01916">
    <property type="entry name" value="F420_cofE"/>
    <property type="match status" value="1"/>
</dbReference>
<dbReference type="GO" id="GO:0052619">
    <property type="term" value="F:coenzyme F420-1:gamma-L-glutamate ligase activity"/>
    <property type="evidence" value="ECO:0007669"/>
    <property type="project" value="UniProtKB-EC"/>
</dbReference>
<evidence type="ECO:0000256" key="6">
    <source>
        <dbReference type="ARBA" id="ARBA00023134"/>
    </source>
</evidence>
<reference evidence="9 10" key="1">
    <citation type="submission" date="2015-01" db="EMBL/GenBank/DDBJ databases">
        <title>Draft genome of the acidophilic iron oxidizer Ferrimicrobium acidiphilum strain T23.</title>
        <authorList>
            <person name="Poehlein A."/>
            <person name="Eisen S."/>
            <person name="Schloemann M."/>
            <person name="Johnson B.D."/>
            <person name="Daniel R."/>
            <person name="Muehling M."/>
        </authorList>
    </citation>
    <scope>NUCLEOTIDE SEQUENCE [LARGE SCALE GENOMIC DNA]</scope>
    <source>
        <strain evidence="9 10">T23</strain>
    </source>
</reference>
<dbReference type="EMBL" id="JXUW01000001">
    <property type="protein sequence ID" value="KJE78094.1"/>
    <property type="molecule type" value="Genomic_DNA"/>
</dbReference>
<dbReference type="Gene3D" id="3.30.1330.100">
    <property type="entry name" value="CofE-like"/>
    <property type="match status" value="1"/>
</dbReference>
<dbReference type="Pfam" id="PF01996">
    <property type="entry name" value="F420_ligase"/>
    <property type="match status" value="1"/>
</dbReference>
<dbReference type="STRING" id="1121877.FEAC_00860"/>
<evidence type="ECO:0000313" key="10">
    <source>
        <dbReference type="Proteomes" id="UP000032336"/>
    </source>
</evidence>
<feature type="domain" description="Coenzyme F420:L-glutamate ligase-like" evidence="8">
    <location>
        <begin position="17"/>
        <end position="209"/>
    </location>
</feature>
<organism evidence="9 10">
    <name type="scientific">Ferrimicrobium acidiphilum DSM 19497</name>
    <dbReference type="NCBI Taxonomy" id="1121877"/>
    <lineage>
        <taxon>Bacteria</taxon>
        <taxon>Bacillati</taxon>
        <taxon>Actinomycetota</taxon>
        <taxon>Acidimicrobiia</taxon>
        <taxon>Acidimicrobiales</taxon>
        <taxon>Acidimicrobiaceae</taxon>
        <taxon>Ferrimicrobium</taxon>
    </lineage>
</organism>